<keyword evidence="1" id="KW-0614">Plasmid</keyword>
<dbReference type="HOGENOM" id="CLU_487197_0_0_4"/>
<dbReference type="AlphaFoldDB" id="A4JVX4"/>
<name>A4JVX4_BURVG</name>
<organism evidence="1 2">
    <name type="scientific">Burkholderia vietnamiensis (strain G4 / LMG 22486)</name>
    <name type="common">Burkholderia cepacia (strain R1808)</name>
    <dbReference type="NCBI Taxonomy" id="269482"/>
    <lineage>
        <taxon>Bacteria</taxon>
        <taxon>Pseudomonadati</taxon>
        <taxon>Pseudomonadota</taxon>
        <taxon>Betaproteobacteria</taxon>
        <taxon>Burkholderiales</taxon>
        <taxon>Burkholderiaceae</taxon>
        <taxon>Burkholderia</taxon>
        <taxon>Burkholderia cepacia complex</taxon>
    </lineage>
</organism>
<geneLocation type="plasmid" evidence="1 2">
    <name>pBVIE03</name>
</geneLocation>
<dbReference type="EMBL" id="CP000619">
    <property type="protein sequence ID" value="ABO60427.1"/>
    <property type="molecule type" value="Genomic_DNA"/>
</dbReference>
<reference evidence="1 2" key="1">
    <citation type="submission" date="2007-03" db="EMBL/GenBank/DDBJ databases">
        <title>Complete sequence of plasmid pBVIE03 of Burkholderia vietnamiensis G4.</title>
        <authorList>
            <consortium name="US DOE Joint Genome Institute"/>
            <person name="Copeland A."/>
            <person name="Lucas S."/>
            <person name="Lapidus A."/>
            <person name="Barry K."/>
            <person name="Detter J.C."/>
            <person name="Glavina del Rio T."/>
            <person name="Hammon N."/>
            <person name="Israni S."/>
            <person name="Dalin E."/>
            <person name="Tice H."/>
            <person name="Pitluck S."/>
            <person name="Chain P."/>
            <person name="Malfatti S."/>
            <person name="Shin M."/>
            <person name="Vergez L."/>
            <person name="Schmutz J."/>
            <person name="Larimer F."/>
            <person name="Land M."/>
            <person name="Hauser L."/>
            <person name="Kyrpides N."/>
            <person name="Tiedje J."/>
            <person name="Richardson P."/>
        </authorList>
    </citation>
    <scope>NUCLEOTIDE SEQUENCE [LARGE SCALE GENOMIC DNA]</scope>
    <source>
        <strain evidence="2">G4 / LMG 22486</strain>
        <plasmid evidence="1 2">pBVIE03</plasmid>
    </source>
</reference>
<sequence length="559" mass="62526">MKHDVIIPAGTRCVRVDGGGTTPAWEVDDLSFIHDKSSMLYNDAVRYRIEVEESHLASIAPVDRRAGPAPEDIVRVVDGVERTPETAVREQYKDLIFTLQDAWGHIHGSRNEDLKTRAQAILRECGDYADTPLVISTDLNVRIYRVLVGSKDLILGKASFASQSLRNKLSGVLDVHSLLTLGRKMPKAWFNIAHRTLMDYDYGTGVRWAEMSEIPWKPSTVANGWTTEVRVEFLQDVEHGFPATESQWLNFNVRFDPNANTLSEAFAMDDKGEIWGKPVRNLSEQQVAENLREYLQKPELVDGWITPDAVALKDGSVKYTQYFRTPNGGLLLRSALDPDESESPDGLVRRFEAGERFIPEVMKLPVSTRETLNAAKLDRNLLEARLFEGEWSHLFGPGRAETQCRIVVDVANDKLVSAQAFDGQKWVDLSSAEREDVAESLFDGNDVSASPRDWNLSPIESLPQWAVFRGAPDILQVATAMDRVSWARRSMSTEPCWWNNPDINGVVNDGVRAGYLHRPSTTQVEWSDAGCKALRAAYAKIGRNRAQVESDAESASPSL</sequence>
<evidence type="ECO:0000313" key="2">
    <source>
        <dbReference type="Proteomes" id="UP000002287"/>
    </source>
</evidence>
<accession>A4JVX4</accession>
<dbReference type="Proteomes" id="UP000002287">
    <property type="component" value="Plasmid pBVIE03"/>
</dbReference>
<proteinExistence type="predicted"/>
<protein>
    <submittedName>
        <fullName evidence="1">Uncharacterized protein</fullName>
    </submittedName>
</protein>
<gene>
    <name evidence="1" type="ordered locus">Bcep1808_7552</name>
</gene>
<evidence type="ECO:0000313" key="1">
    <source>
        <dbReference type="EMBL" id="ABO60427.1"/>
    </source>
</evidence>
<dbReference type="KEGG" id="bvi:Bcep1808_7552"/>